<dbReference type="CDD" id="cd13553">
    <property type="entry name" value="PBP2_NrtA_CpmA_like"/>
    <property type="match status" value="1"/>
</dbReference>
<dbReference type="SMART" id="SM00062">
    <property type="entry name" value="PBPb"/>
    <property type="match status" value="1"/>
</dbReference>
<name>A0ABT9VPY9_9BACI</name>
<reference evidence="12 13" key="1">
    <citation type="submission" date="2023-07" db="EMBL/GenBank/DDBJ databases">
        <title>Genomic Encyclopedia of Type Strains, Phase IV (KMG-IV): sequencing the most valuable type-strain genomes for metagenomic binning, comparative biology and taxonomic classification.</title>
        <authorList>
            <person name="Goeker M."/>
        </authorList>
    </citation>
    <scope>NUCLEOTIDE SEQUENCE [LARGE SCALE GENOMIC DNA]</scope>
    <source>
        <strain evidence="12 13">DSM 19092</strain>
    </source>
</reference>
<sequence length="355" mass="39134">MKRLKKRLMVATVASFALLFSLTACGSSENSSSTEPQTNHSSQEKDSKKNLHQVRVGYLNVMDDAQAILASEAKLYEKHGIDETMQLFNSGTDLIKAIVGGQIDVGVLGFTNALTWIDKGADIKIVGGAQMGYHSMLVRKDSGIQTLAELKGKSVASQKQGSTADIVLNGVVWKKAGITKNDVQMQYVSPSVAIQSLAAGKVDAAFVFEPYDSIARLTTPVEQIYEIGQEWPFPCMVVITSGKMLKENKEAVYALLDAQKEAIEMLQQKPGEAAEFITKHFIKEDSLQTSDGETIEATKIIEESTKTQTFDWRITPEQIDKMEEITGMMVEQGILKEKIDVKEALDLSWQEQIES</sequence>
<accession>A0ABT9VPY9</accession>
<evidence type="ECO:0000256" key="7">
    <source>
        <dbReference type="ARBA" id="ARBA00023139"/>
    </source>
</evidence>
<feature type="domain" description="Solute-binding protein family 3/N-terminal" evidence="11">
    <location>
        <begin position="53"/>
        <end position="285"/>
    </location>
</feature>
<dbReference type="SUPFAM" id="SSF53850">
    <property type="entry name" value="Periplasmic binding protein-like II"/>
    <property type="match status" value="1"/>
</dbReference>
<evidence type="ECO:0000256" key="6">
    <source>
        <dbReference type="ARBA" id="ARBA00023136"/>
    </source>
</evidence>
<keyword evidence="5" id="KW-0997">Cell inner membrane</keyword>
<dbReference type="EMBL" id="JAUSTR010000009">
    <property type="protein sequence ID" value="MDQ0163031.1"/>
    <property type="molecule type" value="Genomic_DNA"/>
</dbReference>
<feature type="compositionally biased region" description="Polar residues" evidence="9">
    <location>
        <begin position="28"/>
        <end position="41"/>
    </location>
</feature>
<evidence type="ECO:0000256" key="4">
    <source>
        <dbReference type="ARBA" id="ARBA00022475"/>
    </source>
</evidence>
<dbReference type="Pfam" id="PF13379">
    <property type="entry name" value="NMT1_2"/>
    <property type="match status" value="1"/>
</dbReference>
<dbReference type="Gene3D" id="3.40.190.10">
    <property type="entry name" value="Periplasmic binding protein-like II"/>
    <property type="match status" value="2"/>
</dbReference>
<gene>
    <name evidence="12" type="ORF">J2S06_002108</name>
</gene>
<evidence type="ECO:0000256" key="10">
    <source>
        <dbReference type="SAM" id="SignalP"/>
    </source>
</evidence>
<keyword evidence="8" id="KW-0449">Lipoprotein</keyword>
<keyword evidence="3" id="KW-0813">Transport</keyword>
<keyword evidence="7" id="KW-0564">Palmitate</keyword>
<evidence type="ECO:0000259" key="11">
    <source>
        <dbReference type="SMART" id="SM00062"/>
    </source>
</evidence>
<dbReference type="Proteomes" id="UP001225646">
    <property type="component" value="Unassembled WGS sequence"/>
</dbReference>
<dbReference type="PANTHER" id="PTHR30024:SF42">
    <property type="entry name" value="ALIPHATIC SULFONATES-BINDING PROTEIN-RELATED"/>
    <property type="match status" value="1"/>
</dbReference>
<dbReference type="PROSITE" id="PS51257">
    <property type="entry name" value="PROKAR_LIPOPROTEIN"/>
    <property type="match status" value="1"/>
</dbReference>
<dbReference type="InterPro" id="IPR001638">
    <property type="entry name" value="Solute-binding_3/MltF_N"/>
</dbReference>
<keyword evidence="4" id="KW-1003">Cell membrane</keyword>
<dbReference type="NCBIfam" id="TIGR01728">
    <property type="entry name" value="SsuA_fam"/>
    <property type="match status" value="1"/>
</dbReference>
<evidence type="ECO:0000256" key="5">
    <source>
        <dbReference type="ARBA" id="ARBA00022519"/>
    </source>
</evidence>
<feature type="chain" id="PRO_5045527689" evidence="10">
    <location>
        <begin position="27"/>
        <end position="355"/>
    </location>
</feature>
<feature type="region of interest" description="Disordered" evidence="9">
    <location>
        <begin position="28"/>
        <end position="48"/>
    </location>
</feature>
<protein>
    <submittedName>
        <fullName evidence="12">NitT/TauT family transport system substrate-binding protein</fullName>
    </submittedName>
</protein>
<evidence type="ECO:0000256" key="8">
    <source>
        <dbReference type="ARBA" id="ARBA00023288"/>
    </source>
</evidence>
<comment type="caution">
    <text evidence="12">The sequence shown here is derived from an EMBL/GenBank/DDBJ whole genome shotgun (WGS) entry which is preliminary data.</text>
</comment>
<comment type="subcellular location">
    <subcellularLocation>
        <location evidence="1">Cell inner membrane</location>
    </subcellularLocation>
</comment>
<organism evidence="12 13">
    <name type="scientific">Aeribacillus alveayuensis</name>
    <dbReference type="NCBI Taxonomy" id="279215"/>
    <lineage>
        <taxon>Bacteria</taxon>
        <taxon>Bacillati</taxon>
        <taxon>Bacillota</taxon>
        <taxon>Bacilli</taxon>
        <taxon>Bacillales</taxon>
        <taxon>Bacillaceae</taxon>
        <taxon>Aeribacillus</taxon>
    </lineage>
</organism>
<feature type="signal peptide" evidence="10">
    <location>
        <begin position="1"/>
        <end position="26"/>
    </location>
</feature>
<dbReference type="InterPro" id="IPR044527">
    <property type="entry name" value="NrtA/CpmA_ABC-bd_dom"/>
</dbReference>
<evidence type="ECO:0000256" key="9">
    <source>
        <dbReference type="SAM" id="MobiDB-lite"/>
    </source>
</evidence>
<dbReference type="InterPro" id="IPR010067">
    <property type="entry name" value="ABC_SsuA_sub-bd"/>
</dbReference>
<evidence type="ECO:0000313" key="12">
    <source>
        <dbReference type="EMBL" id="MDQ0163031.1"/>
    </source>
</evidence>
<comment type="similarity">
    <text evidence="2">Belongs to the bacterial solute-binding protein SsuA/TauA family.</text>
</comment>
<keyword evidence="6" id="KW-0472">Membrane</keyword>
<evidence type="ECO:0000256" key="2">
    <source>
        <dbReference type="ARBA" id="ARBA00010742"/>
    </source>
</evidence>
<dbReference type="PANTHER" id="PTHR30024">
    <property type="entry name" value="ALIPHATIC SULFONATES-BINDING PROTEIN-RELATED"/>
    <property type="match status" value="1"/>
</dbReference>
<evidence type="ECO:0000256" key="3">
    <source>
        <dbReference type="ARBA" id="ARBA00022448"/>
    </source>
</evidence>
<keyword evidence="10" id="KW-0732">Signal</keyword>
<evidence type="ECO:0000256" key="1">
    <source>
        <dbReference type="ARBA" id="ARBA00004533"/>
    </source>
</evidence>
<dbReference type="RefSeq" id="WP_419152256.1">
    <property type="nucleotide sequence ID" value="NZ_JAUSTR010000009.1"/>
</dbReference>
<proteinExistence type="inferred from homology"/>
<evidence type="ECO:0000313" key="13">
    <source>
        <dbReference type="Proteomes" id="UP001225646"/>
    </source>
</evidence>
<keyword evidence="13" id="KW-1185">Reference proteome</keyword>